<sequence length="38" mass="4463">MATGNTNFLTVVIYKTAVDFLRKMVNFYRLFPLNSYTL</sequence>
<dbReference type="AlphaFoldDB" id="Q7VP01"/>
<name>Q7VP01_HAEDU</name>
<proteinExistence type="predicted"/>
<reference evidence="2" key="1">
    <citation type="submission" date="2003-06" db="EMBL/GenBank/DDBJ databases">
        <title>The complete genome sequence of Haemophilus ducreyi.</title>
        <authorList>
            <person name="Munson R.S. Jr."/>
            <person name="Ray W.C."/>
            <person name="Mahairas G."/>
            <person name="Sabo P."/>
            <person name="Mungur R."/>
            <person name="Johnson L."/>
            <person name="Nguyen D."/>
            <person name="Wang J."/>
            <person name="Forst C."/>
            <person name="Hood L."/>
        </authorList>
    </citation>
    <scope>NUCLEOTIDE SEQUENCE [LARGE SCALE GENOMIC DNA]</scope>
    <source>
        <strain evidence="2">35000HP / ATCC 700724</strain>
    </source>
</reference>
<dbReference type="KEGG" id="hdu:HD_0311"/>
<dbReference type="HOGENOM" id="CLU_3328513_0_0_6"/>
<dbReference type="EMBL" id="AE017143">
    <property type="protein sequence ID" value="AAP95289.1"/>
    <property type="molecule type" value="Genomic_DNA"/>
</dbReference>
<keyword evidence="2" id="KW-1185">Reference proteome</keyword>
<dbReference type="Proteomes" id="UP000001022">
    <property type="component" value="Chromosome"/>
</dbReference>
<gene>
    <name evidence="1" type="ordered locus">HD_0311</name>
</gene>
<evidence type="ECO:0000313" key="2">
    <source>
        <dbReference type="Proteomes" id="UP000001022"/>
    </source>
</evidence>
<accession>Q7VP01</accession>
<evidence type="ECO:0000313" key="1">
    <source>
        <dbReference type="EMBL" id="AAP95289.1"/>
    </source>
</evidence>
<organism evidence="1 2">
    <name type="scientific">Haemophilus ducreyi (strain 35000HP / ATCC 700724)</name>
    <dbReference type="NCBI Taxonomy" id="233412"/>
    <lineage>
        <taxon>Bacteria</taxon>
        <taxon>Pseudomonadati</taxon>
        <taxon>Pseudomonadota</taxon>
        <taxon>Gammaproteobacteria</taxon>
        <taxon>Pasteurellales</taxon>
        <taxon>Pasteurellaceae</taxon>
        <taxon>Haemophilus</taxon>
    </lineage>
</organism>
<protein>
    <submittedName>
        <fullName evidence="1">Uncharacterized protein</fullName>
    </submittedName>
</protein>
<dbReference type="STRING" id="233412.HD_0311"/>